<accession>A0A0H2RIT2</accession>
<proteinExistence type="predicted"/>
<reference evidence="1 2" key="1">
    <citation type="submission" date="2015-04" db="EMBL/GenBank/DDBJ databases">
        <title>Complete genome sequence of Schizopora paradoxa KUC8140, a cosmopolitan wood degrader in East Asia.</title>
        <authorList>
            <consortium name="DOE Joint Genome Institute"/>
            <person name="Min B."/>
            <person name="Park H."/>
            <person name="Jang Y."/>
            <person name="Kim J.-J."/>
            <person name="Kim K.H."/>
            <person name="Pangilinan J."/>
            <person name="Lipzen A."/>
            <person name="Riley R."/>
            <person name="Grigoriev I.V."/>
            <person name="Spatafora J.W."/>
            <person name="Choi I.-G."/>
        </authorList>
    </citation>
    <scope>NUCLEOTIDE SEQUENCE [LARGE SCALE GENOMIC DNA]</scope>
    <source>
        <strain evidence="1 2">KUC8140</strain>
    </source>
</reference>
<protein>
    <submittedName>
        <fullName evidence="1">Uncharacterized protein</fullName>
    </submittedName>
</protein>
<sequence>MLNRSWSGRRAFRQDELLRSFFQISVSRSVGFIVRDEVTSWASLAASRPFQLLRCVIQR</sequence>
<organism evidence="1 2">
    <name type="scientific">Schizopora paradoxa</name>
    <dbReference type="NCBI Taxonomy" id="27342"/>
    <lineage>
        <taxon>Eukaryota</taxon>
        <taxon>Fungi</taxon>
        <taxon>Dikarya</taxon>
        <taxon>Basidiomycota</taxon>
        <taxon>Agaricomycotina</taxon>
        <taxon>Agaricomycetes</taxon>
        <taxon>Hymenochaetales</taxon>
        <taxon>Schizoporaceae</taxon>
        <taxon>Schizopora</taxon>
    </lineage>
</organism>
<dbReference type="EMBL" id="KQ085993">
    <property type="protein sequence ID" value="KLO11739.1"/>
    <property type="molecule type" value="Genomic_DNA"/>
</dbReference>
<dbReference type="InParanoid" id="A0A0H2RIT2"/>
<dbReference type="Proteomes" id="UP000053477">
    <property type="component" value="Unassembled WGS sequence"/>
</dbReference>
<dbReference type="AlphaFoldDB" id="A0A0H2RIT2"/>
<evidence type="ECO:0000313" key="2">
    <source>
        <dbReference type="Proteomes" id="UP000053477"/>
    </source>
</evidence>
<name>A0A0H2RIT2_9AGAM</name>
<evidence type="ECO:0000313" key="1">
    <source>
        <dbReference type="EMBL" id="KLO11739.1"/>
    </source>
</evidence>
<gene>
    <name evidence="1" type="ORF">SCHPADRAFT_456765</name>
</gene>
<keyword evidence="2" id="KW-1185">Reference proteome</keyword>